<dbReference type="OrthoDB" id="9797023at2"/>
<keyword evidence="5" id="KW-0238">DNA-binding</keyword>
<comment type="similarity">
    <text evidence="1 2">Belongs to the Dps family.</text>
</comment>
<dbReference type="Gene3D" id="1.20.1260.10">
    <property type="match status" value="1"/>
</dbReference>
<dbReference type="PANTHER" id="PTHR42932:SF1">
    <property type="entry name" value="GENERAL STRESS PROTEIN 20U"/>
    <property type="match status" value="1"/>
</dbReference>
<keyword evidence="6" id="KW-1185">Reference proteome</keyword>
<dbReference type="GO" id="GO:0008199">
    <property type="term" value="F:ferric iron binding"/>
    <property type="evidence" value="ECO:0007669"/>
    <property type="project" value="InterPro"/>
</dbReference>
<dbReference type="Pfam" id="PF00210">
    <property type="entry name" value="Ferritin"/>
    <property type="match status" value="1"/>
</dbReference>
<dbReference type="InterPro" id="IPR012347">
    <property type="entry name" value="Ferritin-like"/>
</dbReference>
<evidence type="ECO:0000256" key="1">
    <source>
        <dbReference type="ARBA" id="ARBA00009497"/>
    </source>
</evidence>
<comment type="caution">
    <text evidence="5">The sequence shown here is derived from an EMBL/GenBank/DDBJ whole genome shotgun (WGS) entry which is preliminary data.</text>
</comment>
<evidence type="ECO:0000259" key="4">
    <source>
        <dbReference type="Pfam" id="PF00210"/>
    </source>
</evidence>
<dbReference type="CDD" id="cd01043">
    <property type="entry name" value="DPS"/>
    <property type="match status" value="1"/>
</dbReference>
<evidence type="ECO:0000256" key="2">
    <source>
        <dbReference type="RuleBase" id="RU003875"/>
    </source>
</evidence>
<dbReference type="InterPro" id="IPR002177">
    <property type="entry name" value="DPS_DNA-bd"/>
</dbReference>
<dbReference type="InterPro" id="IPR009078">
    <property type="entry name" value="Ferritin-like_SF"/>
</dbReference>
<sequence>MAKAQLEAKPELKTHSRLNDSLNVQLANWSVLYFKLHHFHWYVKGPHFPVLHVKFEELYELAALKLDELAERILAIEGKPVSTMKEFLSLATIKEADKAKSENDMLSATIADLQLLVKGLEETATLAEEQADDAATADIITGQVEDLQKQIWMLKSTLG</sequence>
<dbReference type="SUPFAM" id="SSF47240">
    <property type="entry name" value="Ferritin-like"/>
    <property type="match status" value="1"/>
</dbReference>
<name>A0A3D9I7L0_9BACL</name>
<evidence type="ECO:0000313" key="6">
    <source>
        <dbReference type="Proteomes" id="UP000256869"/>
    </source>
</evidence>
<dbReference type="GO" id="GO:0003677">
    <property type="term" value="F:DNA binding"/>
    <property type="evidence" value="ECO:0007669"/>
    <property type="project" value="UniProtKB-KW"/>
</dbReference>
<protein>
    <submittedName>
        <fullName evidence="5">Starvation-inducible DNA-binding protein</fullName>
    </submittedName>
</protein>
<dbReference type="AlphaFoldDB" id="A0A3D9I7L0"/>
<keyword evidence="3" id="KW-0175">Coiled coil</keyword>
<evidence type="ECO:0000313" key="5">
    <source>
        <dbReference type="EMBL" id="RED57681.1"/>
    </source>
</evidence>
<evidence type="ECO:0000256" key="3">
    <source>
        <dbReference type="SAM" id="Coils"/>
    </source>
</evidence>
<dbReference type="PIRSF" id="PIRSF005900">
    <property type="entry name" value="Dps"/>
    <property type="match status" value="1"/>
</dbReference>
<feature type="domain" description="Ferritin/DPS" evidence="4">
    <location>
        <begin position="20"/>
        <end position="158"/>
    </location>
</feature>
<dbReference type="RefSeq" id="WP_115993966.1">
    <property type="nucleotide sequence ID" value="NZ_QRDY01000010.1"/>
</dbReference>
<feature type="coiled-coil region" evidence="3">
    <location>
        <begin position="96"/>
        <end position="137"/>
    </location>
</feature>
<dbReference type="InterPro" id="IPR008331">
    <property type="entry name" value="Ferritin_DPS_dom"/>
</dbReference>
<dbReference type="PANTHER" id="PTHR42932">
    <property type="entry name" value="GENERAL STRESS PROTEIN 20U"/>
    <property type="match status" value="1"/>
</dbReference>
<reference evidence="5 6" key="1">
    <citation type="submission" date="2018-07" db="EMBL/GenBank/DDBJ databases">
        <title>Genomic Encyclopedia of Type Strains, Phase III (KMG-III): the genomes of soil and plant-associated and newly described type strains.</title>
        <authorList>
            <person name="Whitman W."/>
        </authorList>
    </citation>
    <scope>NUCLEOTIDE SEQUENCE [LARGE SCALE GENOMIC DNA]</scope>
    <source>
        <strain evidence="5 6">CECT 8236</strain>
    </source>
</reference>
<organism evidence="5 6">
    <name type="scientific">Cohnella lupini</name>
    <dbReference type="NCBI Taxonomy" id="1294267"/>
    <lineage>
        <taxon>Bacteria</taxon>
        <taxon>Bacillati</taxon>
        <taxon>Bacillota</taxon>
        <taxon>Bacilli</taxon>
        <taxon>Bacillales</taxon>
        <taxon>Paenibacillaceae</taxon>
        <taxon>Cohnella</taxon>
    </lineage>
</organism>
<dbReference type="InterPro" id="IPR023188">
    <property type="entry name" value="DPS_DNA-bd_CS"/>
</dbReference>
<accession>A0A3D9I7L0</accession>
<dbReference type="EMBL" id="QRDY01000010">
    <property type="protein sequence ID" value="RED57681.1"/>
    <property type="molecule type" value="Genomic_DNA"/>
</dbReference>
<dbReference type="PROSITE" id="PS00818">
    <property type="entry name" value="DPS_1"/>
    <property type="match status" value="1"/>
</dbReference>
<dbReference type="GO" id="GO:0016722">
    <property type="term" value="F:oxidoreductase activity, acting on metal ions"/>
    <property type="evidence" value="ECO:0007669"/>
    <property type="project" value="InterPro"/>
</dbReference>
<dbReference type="Proteomes" id="UP000256869">
    <property type="component" value="Unassembled WGS sequence"/>
</dbReference>
<gene>
    <name evidence="5" type="ORF">DFP95_110154</name>
</gene>
<dbReference type="PRINTS" id="PR01346">
    <property type="entry name" value="HELNAPAPROT"/>
</dbReference>
<proteinExistence type="inferred from homology"/>